<protein>
    <submittedName>
        <fullName evidence="1">Uncharacterized protein</fullName>
    </submittedName>
</protein>
<evidence type="ECO:0000313" key="1">
    <source>
        <dbReference type="EMBL" id="KAG8369613.1"/>
    </source>
</evidence>
<dbReference type="CDD" id="cd00303">
    <property type="entry name" value="retropepsin_like"/>
    <property type="match status" value="1"/>
</dbReference>
<reference evidence="1" key="1">
    <citation type="submission" date="2019-10" db="EMBL/GenBank/DDBJ databases">
        <authorList>
            <person name="Zhang R."/>
            <person name="Pan Y."/>
            <person name="Wang J."/>
            <person name="Ma R."/>
            <person name="Yu S."/>
        </authorList>
    </citation>
    <scope>NUCLEOTIDE SEQUENCE</scope>
    <source>
        <strain evidence="1">LA-IB0</strain>
        <tissue evidence="1">Leaf</tissue>
    </source>
</reference>
<gene>
    <name evidence="1" type="ORF">BUALT_Bualt14G0031900</name>
</gene>
<keyword evidence="2" id="KW-1185">Reference proteome</keyword>
<proteinExistence type="predicted"/>
<dbReference type="Gene3D" id="2.40.70.10">
    <property type="entry name" value="Acid Proteases"/>
    <property type="match status" value="1"/>
</dbReference>
<dbReference type="Pfam" id="PF08284">
    <property type="entry name" value="RVP_2"/>
    <property type="match status" value="1"/>
</dbReference>
<name>A0AAV6WG92_9LAMI</name>
<sequence length="260" mass="29537">MDEKRAKNLCFWCDERLTPGHQCSKRRQLYMMEVNEEEVEEGGTEDVEDINETAKVVEDEKEEEQFGNCHVSMNAMTGIHDFRTMRVLRSSKGKHVHILIDTGSTHNFLDINAAKKLGCRLEATKPFPVTVPGGSKIIIAHLCREFTWRMQGIMFTTDMMILPLGGCDIVLGIQWLVTLGDINWNFSELKMSFQMNNKKISLMYVRRFNSTTGDEGTLMQLEPSLGNSTGNLALDTLLSDFADLFEVPTSFLHIDCMIMP</sequence>
<evidence type="ECO:0000313" key="2">
    <source>
        <dbReference type="Proteomes" id="UP000826271"/>
    </source>
</evidence>
<accession>A0AAV6WG92</accession>
<dbReference type="AlphaFoldDB" id="A0AAV6WG92"/>
<dbReference type="SUPFAM" id="SSF50630">
    <property type="entry name" value="Acid proteases"/>
    <property type="match status" value="1"/>
</dbReference>
<dbReference type="InterPro" id="IPR032567">
    <property type="entry name" value="RTL1-rel"/>
</dbReference>
<organism evidence="1 2">
    <name type="scientific">Buddleja alternifolia</name>
    <dbReference type="NCBI Taxonomy" id="168488"/>
    <lineage>
        <taxon>Eukaryota</taxon>
        <taxon>Viridiplantae</taxon>
        <taxon>Streptophyta</taxon>
        <taxon>Embryophyta</taxon>
        <taxon>Tracheophyta</taxon>
        <taxon>Spermatophyta</taxon>
        <taxon>Magnoliopsida</taxon>
        <taxon>eudicotyledons</taxon>
        <taxon>Gunneridae</taxon>
        <taxon>Pentapetalae</taxon>
        <taxon>asterids</taxon>
        <taxon>lamiids</taxon>
        <taxon>Lamiales</taxon>
        <taxon>Scrophulariaceae</taxon>
        <taxon>Buddlejeae</taxon>
        <taxon>Buddleja</taxon>
    </lineage>
</organism>
<dbReference type="Proteomes" id="UP000826271">
    <property type="component" value="Unassembled WGS sequence"/>
</dbReference>
<dbReference type="InterPro" id="IPR021109">
    <property type="entry name" value="Peptidase_aspartic_dom_sf"/>
</dbReference>
<dbReference type="EMBL" id="WHWC01000014">
    <property type="protein sequence ID" value="KAG8369613.1"/>
    <property type="molecule type" value="Genomic_DNA"/>
</dbReference>
<dbReference type="PANTHER" id="PTHR15503:SF43">
    <property type="entry name" value="REVERSE TRANSCRIPTASE RNASE H-LIKE DOMAIN-CONTAINING PROTEIN"/>
    <property type="match status" value="1"/>
</dbReference>
<dbReference type="PANTHER" id="PTHR15503">
    <property type="entry name" value="LDOC1 RELATED"/>
    <property type="match status" value="1"/>
</dbReference>
<comment type="caution">
    <text evidence="1">The sequence shown here is derived from an EMBL/GenBank/DDBJ whole genome shotgun (WGS) entry which is preliminary data.</text>
</comment>